<organism evidence="3 4">
    <name type="scientific">Fibroporia radiculosa</name>
    <dbReference type="NCBI Taxonomy" id="599839"/>
    <lineage>
        <taxon>Eukaryota</taxon>
        <taxon>Fungi</taxon>
        <taxon>Dikarya</taxon>
        <taxon>Basidiomycota</taxon>
        <taxon>Agaricomycotina</taxon>
        <taxon>Agaricomycetes</taxon>
        <taxon>Polyporales</taxon>
        <taxon>Fibroporiaceae</taxon>
        <taxon>Fibroporia</taxon>
    </lineage>
</organism>
<evidence type="ECO:0000256" key="1">
    <source>
        <dbReference type="SAM" id="Coils"/>
    </source>
</evidence>
<feature type="compositionally biased region" description="Low complexity" evidence="2">
    <location>
        <begin position="324"/>
        <end position="336"/>
    </location>
</feature>
<dbReference type="HOGENOM" id="CLU_702152_0_0_1"/>
<reference evidence="3 4" key="1">
    <citation type="journal article" date="2012" name="Appl. Environ. Microbiol.">
        <title>Short-read sequencing for genomic analysis of the brown rot fungus Fibroporia radiculosa.</title>
        <authorList>
            <person name="Tang J.D."/>
            <person name="Perkins A.D."/>
            <person name="Sonstegard T.S."/>
            <person name="Schroeder S.G."/>
            <person name="Burgess S.C."/>
            <person name="Diehl S.V."/>
        </authorList>
    </citation>
    <scope>NUCLEOTIDE SEQUENCE [LARGE SCALE GENOMIC DNA]</scope>
    <source>
        <strain evidence="3 4">TFFH 294</strain>
    </source>
</reference>
<evidence type="ECO:0000256" key="2">
    <source>
        <dbReference type="SAM" id="MobiDB-lite"/>
    </source>
</evidence>
<keyword evidence="4" id="KW-1185">Reference proteome</keyword>
<feature type="region of interest" description="Disordered" evidence="2">
    <location>
        <begin position="312"/>
        <end position="358"/>
    </location>
</feature>
<dbReference type="Proteomes" id="UP000006352">
    <property type="component" value="Unassembled WGS sequence"/>
</dbReference>
<accession>J4GIJ2</accession>
<dbReference type="InParanoid" id="J4GIJ2"/>
<sequence>MSLMPRGEVRYVHIDIYPLFYPAARSVKVVDSYKEPPNFDLVSSKAFLCGADELIRLVQAHVRDEYAAKLAACGQEYEQLQQQTTAALAAANTRADLAEAQGRISVLEAEAESAAAAAEVRKLQEVLMAREREVQEWKDRCDALEAQIRMKTESERDMLNWKERCAALEGEHDRVVSVARAENQLLRERISSLEADLSSLRPTSAFVHDDYNDKDDCLMFDANDQGLFDSSGSYVRKQLLLSPDSFSDDASLEVQHEKAGPECVMTQALFHEFIDNETFLEPANDATHEPLCRASPRAADCAAPDSFYPLSGTTAVSTPPPHPAAASSPPAKSISPEIKNRRSSVAQHHPSTSARQLVFRSPLQAYKFRRPSNKLRASPMDEHESENGFYVRG</sequence>
<feature type="coiled-coil region" evidence="1">
    <location>
        <begin position="63"/>
        <end position="196"/>
    </location>
</feature>
<evidence type="ECO:0000313" key="3">
    <source>
        <dbReference type="EMBL" id="CCL98760.1"/>
    </source>
</evidence>
<dbReference type="RefSeq" id="XP_012178043.1">
    <property type="nucleotide sequence ID" value="XM_012322653.1"/>
</dbReference>
<gene>
    <name evidence="3" type="ORF">FIBRA_00765</name>
</gene>
<feature type="region of interest" description="Disordered" evidence="2">
    <location>
        <begin position="370"/>
        <end position="393"/>
    </location>
</feature>
<feature type="compositionally biased region" description="Polar residues" evidence="2">
    <location>
        <begin position="343"/>
        <end position="355"/>
    </location>
</feature>
<protein>
    <submittedName>
        <fullName evidence="3">Uncharacterized protein</fullName>
    </submittedName>
</protein>
<proteinExistence type="predicted"/>
<dbReference type="AlphaFoldDB" id="J4GIJ2"/>
<dbReference type="GeneID" id="24093671"/>
<dbReference type="EMBL" id="HE796898">
    <property type="protein sequence ID" value="CCL98760.1"/>
    <property type="molecule type" value="Genomic_DNA"/>
</dbReference>
<name>J4GIJ2_9APHY</name>
<keyword evidence="1" id="KW-0175">Coiled coil</keyword>
<evidence type="ECO:0000313" key="4">
    <source>
        <dbReference type="Proteomes" id="UP000006352"/>
    </source>
</evidence>